<dbReference type="InterPro" id="IPR011989">
    <property type="entry name" value="ARM-like"/>
</dbReference>
<evidence type="ECO:0000256" key="4">
    <source>
        <dbReference type="ARBA" id="ARBA00056114"/>
    </source>
</evidence>
<feature type="domain" description="Protein kinase" evidence="6">
    <location>
        <begin position="1"/>
        <end position="313"/>
    </location>
</feature>
<evidence type="ECO:0000256" key="3">
    <source>
        <dbReference type="ARBA" id="ARBA00042347"/>
    </source>
</evidence>
<feature type="region of interest" description="Disordered" evidence="5">
    <location>
        <begin position="1"/>
        <end position="36"/>
    </location>
</feature>
<dbReference type="GO" id="GO:0005524">
    <property type="term" value="F:ATP binding"/>
    <property type="evidence" value="ECO:0007669"/>
    <property type="project" value="InterPro"/>
</dbReference>
<evidence type="ECO:0000256" key="1">
    <source>
        <dbReference type="ARBA" id="ARBA00038349"/>
    </source>
</evidence>
<dbReference type="SUPFAM" id="SSF56112">
    <property type="entry name" value="Protein kinase-like (PK-like)"/>
    <property type="match status" value="1"/>
</dbReference>
<evidence type="ECO:0000313" key="7">
    <source>
        <dbReference type="Ensembl" id="ENSMUNP00000023020.1"/>
    </source>
</evidence>
<dbReference type="Gene3D" id="1.10.510.10">
    <property type="entry name" value="Transferase(Phosphotransferase) domain 1"/>
    <property type="match status" value="1"/>
</dbReference>
<comment type="similarity">
    <text evidence="1">Belongs to the protein kinase superfamily.</text>
</comment>
<dbReference type="GO" id="GO:0004672">
    <property type="term" value="F:protein kinase activity"/>
    <property type="evidence" value="ECO:0007669"/>
    <property type="project" value="InterPro"/>
</dbReference>
<evidence type="ECO:0000313" key="8">
    <source>
        <dbReference type="Proteomes" id="UP000694405"/>
    </source>
</evidence>
<evidence type="ECO:0000256" key="5">
    <source>
        <dbReference type="SAM" id="MobiDB-lite"/>
    </source>
</evidence>
<dbReference type="Gene3D" id="1.25.10.10">
    <property type="entry name" value="Leucine-rich Repeat Variant"/>
    <property type="match status" value="1"/>
</dbReference>
<reference evidence="7" key="2">
    <citation type="submission" date="2025-08" db="UniProtKB">
        <authorList>
            <consortium name="Ensembl"/>
        </authorList>
    </citation>
    <scope>IDENTIFICATION</scope>
</reference>
<dbReference type="SUPFAM" id="SSF48371">
    <property type="entry name" value="ARM repeat"/>
    <property type="match status" value="1"/>
</dbReference>
<name>A0A8V5GHC6_MELUD</name>
<proteinExistence type="inferred from homology"/>
<dbReference type="InterPro" id="IPR051177">
    <property type="entry name" value="CIK-Related_Protein"/>
</dbReference>
<dbReference type="InterPro" id="IPR011009">
    <property type="entry name" value="Kinase-like_dom_sf"/>
</dbReference>
<evidence type="ECO:0000256" key="2">
    <source>
        <dbReference type="ARBA" id="ARBA00040972"/>
    </source>
</evidence>
<dbReference type="PANTHER" id="PTHR12984">
    <property type="entry name" value="SCY1-RELATED S/T PROTEIN KINASE-LIKE"/>
    <property type="match status" value="1"/>
</dbReference>
<dbReference type="PANTHER" id="PTHR12984:SF3">
    <property type="entry name" value="N-TERMINAL KINASE-LIKE PROTEIN"/>
    <property type="match status" value="1"/>
</dbReference>
<dbReference type="Ensembl" id="ENSMUNT00000035863.1">
    <property type="protein sequence ID" value="ENSMUNP00000023020.1"/>
    <property type="gene ID" value="ENSMUNG00000020405.1"/>
</dbReference>
<accession>A0A8V5GHC6</accession>
<keyword evidence="8" id="KW-1185">Reference proteome</keyword>
<feature type="compositionally biased region" description="Basic and acidic residues" evidence="5">
    <location>
        <begin position="7"/>
        <end position="21"/>
    </location>
</feature>
<dbReference type="Gene3D" id="3.30.200.20">
    <property type="entry name" value="Phosphorylase Kinase, domain 1"/>
    <property type="match status" value="1"/>
</dbReference>
<sequence>MWLFSRDPVRDFPFELGRNEPEPDPDPDPEPPDPAPLWRLLRGRRKADGAPVSVFTHNLSAGDAAASALARAGLKRLRSLRHPNVLGYLDSLETEQSLYLVTEEVTPLRKHLRLRPPHGDMGEQEVAWGLHQLLTALSFLCSSGLVHNALGVGAIYVAPGGDWKLGGLERTTAASEGAPPPPGTPPRPHDPPELSDPARGQGEPWAGDMWRLGCLIWEVFNGPLPRQGALRSFGKVPPGLVAVFSELVAADPRSRPCPELLLQRLQLPGAFLSCSLVRTAAAMRELQVLDPGQRRLFLQGLSSGLEELPEPFLRHQLLPCLLAALDMGSADASALPAMLQVAKLLDPPEYQARVVPVIVRLFSSPDRALRMQLLQQLHLFVEFLPEATVDAQIFPHVAQGFLDTNPAIREQTVKSMVLLAPRLGEGPRGRDLPRLLLRVQASDEQGPIRCNATVCLGRLGPLLPPAARQRVLAPALARATRDPFPPARAAAVAAFAATHGCYTAQECASRVLPALCALTNDPHPGVRKEVSLPHSHGCWGAGGPIAMGAGCSIAMGAGGSIAMGAEGLGSVFSIAMGAGGLGCGSGCWGPNCNGCCGSGCCGSGCWVLHSNGCWGSHSNGCCGSGCWGPIAMGAVGLGAVGPIAMGAGDPIAMGAVGLGAGVP</sequence>
<organism evidence="7 8">
    <name type="scientific">Melopsittacus undulatus</name>
    <name type="common">Budgerigar</name>
    <name type="synonym">Psittacus undulatus</name>
    <dbReference type="NCBI Taxonomy" id="13146"/>
    <lineage>
        <taxon>Eukaryota</taxon>
        <taxon>Metazoa</taxon>
        <taxon>Chordata</taxon>
        <taxon>Craniata</taxon>
        <taxon>Vertebrata</taxon>
        <taxon>Euteleostomi</taxon>
        <taxon>Archelosauria</taxon>
        <taxon>Archosauria</taxon>
        <taxon>Dinosauria</taxon>
        <taxon>Saurischia</taxon>
        <taxon>Theropoda</taxon>
        <taxon>Coelurosauria</taxon>
        <taxon>Aves</taxon>
        <taxon>Neognathae</taxon>
        <taxon>Neoaves</taxon>
        <taxon>Telluraves</taxon>
        <taxon>Australaves</taxon>
        <taxon>Psittaciformes</taxon>
        <taxon>Psittaculidae</taxon>
        <taxon>Melopsittacus</taxon>
    </lineage>
</organism>
<feature type="compositionally biased region" description="Acidic residues" evidence="5">
    <location>
        <begin position="22"/>
        <end position="31"/>
    </location>
</feature>
<dbReference type="InterPro" id="IPR000719">
    <property type="entry name" value="Prot_kinase_dom"/>
</dbReference>
<reference evidence="7" key="1">
    <citation type="submission" date="2020-03" db="EMBL/GenBank/DDBJ databases">
        <title>Melopsittacus undulatus (budgerigar) genome, bMelUnd1, maternal haplotype with Z.</title>
        <authorList>
            <person name="Gedman G."/>
            <person name="Mountcastle J."/>
            <person name="Haase B."/>
            <person name="Formenti G."/>
            <person name="Wright T."/>
            <person name="Apodaca J."/>
            <person name="Pelan S."/>
            <person name="Chow W."/>
            <person name="Rhie A."/>
            <person name="Howe K."/>
            <person name="Fedrigo O."/>
            <person name="Jarvis E.D."/>
        </authorList>
    </citation>
    <scope>NUCLEOTIDE SEQUENCE [LARGE SCALE GENOMIC DNA]</scope>
</reference>
<dbReference type="Pfam" id="PF00069">
    <property type="entry name" value="Pkinase"/>
    <property type="match status" value="1"/>
</dbReference>
<dbReference type="PROSITE" id="PS50011">
    <property type="entry name" value="PROTEIN_KINASE_DOM"/>
    <property type="match status" value="1"/>
</dbReference>
<dbReference type="SMART" id="SM00220">
    <property type="entry name" value="S_TKc"/>
    <property type="match status" value="1"/>
</dbReference>
<evidence type="ECO:0000259" key="6">
    <source>
        <dbReference type="PROSITE" id="PS50011"/>
    </source>
</evidence>
<dbReference type="InterPro" id="IPR016024">
    <property type="entry name" value="ARM-type_fold"/>
</dbReference>
<feature type="region of interest" description="Disordered" evidence="5">
    <location>
        <begin position="172"/>
        <end position="202"/>
    </location>
</feature>
<comment type="function">
    <text evidence="4">Regulates COPI-mediated retrograde protein traffic at the interface between the Golgi apparatus and the endoplasmic reticulum. Involved in the maintenance of the Golgi apparatus morphology.</text>
</comment>
<dbReference type="Proteomes" id="UP000694405">
    <property type="component" value="Chromosome 22"/>
</dbReference>
<gene>
    <name evidence="7" type="primary">LOC117437433</name>
</gene>
<protein>
    <recommendedName>
        <fullName evidence="2">N-terminal kinase-like protein</fullName>
    </recommendedName>
    <alternativeName>
        <fullName evidence="3">SCY1-like protein 1</fullName>
    </alternativeName>
</protein>
<dbReference type="AlphaFoldDB" id="A0A8V5GHC6"/>
<reference evidence="7" key="3">
    <citation type="submission" date="2025-09" db="UniProtKB">
        <authorList>
            <consortium name="Ensembl"/>
        </authorList>
    </citation>
    <scope>IDENTIFICATION</scope>
</reference>